<sequence length="98" mass="11205">MRVTERQVESRFRRQKSRHLQCVPRAPCLGIRRLWDATCGIENTTIPPSMAMDCIQKHLPMMDCSEEEIVRALALCAPVLEREVINPYSRALPAGWGL</sequence>
<reference evidence="1" key="1">
    <citation type="journal article" date="2020" name="Nature">
        <title>Giant virus diversity and host interactions through global metagenomics.</title>
        <authorList>
            <person name="Schulz F."/>
            <person name="Roux S."/>
            <person name="Paez-Espino D."/>
            <person name="Jungbluth S."/>
            <person name="Walsh D.A."/>
            <person name="Denef V.J."/>
            <person name="McMahon K.D."/>
            <person name="Konstantinidis K.T."/>
            <person name="Eloe-Fadrosh E.A."/>
            <person name="Kyrpides N.C."/>
            <person name="Woyke T."/>
        </authorList>
    </citation>
    <scope>NUCLEOTIDE SEQUENCE</scope>
    <source>
        <strain evidence="1">GVMAG-S-1035118-87</strain>
    </source>
</reference>
<protein>
    <submittedName>
        <fullName evidence="1">Uncharacterized protein</fullName>
    </submittedName>
</protein>
<organism evidence="1">
    <name type="scientific">viral metagenome</name>
    <dbReference type="NCBI Taxonomy" id="1070528"/>
    <lineage>
        <taxon>unclassified sequences</taxon>
        <taxon>metagenomes</taxon>
        <taxon>organismal metagenomes</taxon>
    </lineage>
</organism>
<proteinExistence type="predicted"/>
<name>A0A6C0AH81_9ZZZZ</name>
<dbReference type="AlphaFoldDB" id="A0A6C0AH81"/>
<dbReference type="EMBL" id="MN740626">
    <property type="protein sequence ID" value="QHS79154.1"/>
    <property type="molecule type" value="Genomic_DNA"/>
</dbReference>
<accession>A0A6C0AH81</accession>
<evidence type="ECO:0000313" key="1">
    <source>
        <dbReference type="EMBL" id="QHS79154.1"/>
    </source>
</evidence>